<organism evidence="5 8">
    <name type="scientific">Flavobacterium pectinovorum</name>
    <dbReference type="NCBI Taxonomy" id="29533"/>
    <lineage>
        <taxon>Bacteria</taxon>
        <taxon>Pseudomonadati</taxon>
        <taxon>Bacteroidota</taxon>
        <taxon>Flavobacteriia</taxon>
        <taxon>Flavobacteriales</taxon>
        <taxon>Flavobacteriaceae</taxon>
        <taxon>Flavobacterium</taxon>
    </lineage>
</organism>
<dbReference type="InterPro" id="IPR018060">
    <property type="entry name" value="HTH_AraC"/>
</dbReference>
<dbReference type="PANTHER" id="PTHR43280:SF32">
    <property type="entry name" value="TRANSCRIPTIONAL REGULATORY PROTEIN"/>
    <property type="match status" value="1"/>
</dbReference>
<keyword evidence="1" id="KW-0805">Transcription regulation</keyword>
<evidence type="ECO:0000259" key="4">
    <source>
        <dbReference type="PROSITE" id="PS01124"/>
    </source>
</evidence>
<gene>
    <name evidence="5" type="ORF">B0A72_02720</name>
    <name evidence="6" type="ORF">SAMN05444387_3249</name>
</gene>
<protein>
    <submittedName>
        <fullName evidence="6">AraC-type DNA-binding protein</fullName>
    </submittedName>
</protein>
<dbReference type="EMBL" id="FRBX01000004">
    <property type="protein sequence ID" value="SHM80822.1"/>
    <property type="molecule type" value="Genomic_DNA"/>
</dbReference>
<reference evidence="5 8" key="1">
    <citation type="submission" date="2016-11" db="EMBL/GenBank/DDBJ databases">
        <title>Whole genomes of Flavobacteriaceae.</title>
        <authorList>
            <person name="Stine C."/>
            <person name="Li C."/>
            <person name="Tadesse D."/>
        </authorList>
    </citation>
    <scope>NUCLEOTIDE SEQUENCE [LARGE SCALE GENOMIC DNA]</scope>
    <source>
        <strain evidence="5 8">ATCC 19366</strain>
    </source>
</reference>
<dbReference type="AlphaFoldDB" id="A0AB36P5R0"/>
<evidence type="ECO:0000313" key="5">
    <source>
        <dbReference type="EMBL" id="OXB07797.1"/>
    </source>
</evidence>
<sequence>MCLPFSARGFIKKTDERIKDKYGVLAILSNQILIILENQQHRLWQKDLKVLYLEDFKSIKALKIHLNPEWFSLIVIVSGTITFKDSSSTIFLPASALYTIPVSAKVWAVAAPLQICLISCTMDFATQNRVTRFGNAFMKTLTNRSPFVISLTESELKDIVRLFGLLKKKASRQPSIFQAEIVVLCVNLILCEYCDLSQKYGGNIAVVHGRSEKIVIGFITLVENHCKEHHDVKFYADALFVTEGHLRKVVRVVIGKSAKHFIEMAIISEAYLLLADSNLSITEIAEELNFSNSQSFSGFFKRHTTLSPTRYRLTLYFN</sequence>
<comment type="caution">
    <text evidence="5">The sequence shown here is derived from an EMBL/GenBank/DDBJ whole genome shotgun (WGS) entry which is preliminary data.</text>
</comment>
<dbReference type="PROSITE" id="PS01124">
    <property type="entry name" value="HTH_ARAC_FAMILY_2"/>
    <property type="match status" value="1"/>
</dbReference>
<feature type="domain" description="HTH araC/xylS-type" evidence="4">
    <location>
        <begin position="216"/>
        <end position="314"/>
    </location>
</feature>
<accession>A0AB36P5R0</accession>
<dbReference type="InterPro" id="IPR009057">
    <property type="entry name" value="Homeodomain-like_sf"/>
</dbReference>
<dbReference type="SUPFAM" id="SSF46689">
    <property type="entry name" value="Homeodomain-like"/>
    <property type="match status" value="1"/>
</dbReference>
<dbReference type="GO" id="GO:0043565">
    <property type="term" value="F:sequence-specific DNA binding"/>
    <property type="evidence" value="ECO:0007669"/>
    <property type="project" value="InterPro"/>
</dbReference>
<dbReference type="Proteomes" id="UP000184216">
    <property type="component" value="Unassembled WGS sequence"/>
</dbReference>
<dbReference type="SMART" id="SM00342">
    <property type="entry name" value="HTH_ARAC"/>
    <property type="match status" value="1"/>
</dbReference>
<keyword evidence="3" id="KW-0804">Transcription</keyword>
<dbReference type="PANTHER" id="PTHR43280">
    <property type="entry name" value="ARAC-FAMILY TRANSCRIPTIONAL REGULATOR"/>
    <property type="match status" value="1"/>
</dbReference>
<keyword evidence="7" id="KW-1185">Reference proteome</keyword>
<reference evidence="6 7" key="2">
    <citation type="submission" date="2016-11" db="EMBL/GenBank/DDBJ databases">
        <authorList>
            <person name="Varghese N."/>
            <person name="Submissions S."/>
        </authorList>
    </citation>
    <scope>NUCLEOTIDE SEQUENCE [LARGE SCALE GENOMIC DNA]</scope>
    <source>
        <strain evidence="6 7">DSM 6368</strain>
    </source>
</reference>
<dbReference type="Gene3D" id="1.10.10.60">
    <property type="entry name" value="Homeodomain-like"/>
    <property type="match status" value="1"/>
</dbReference>
<evidence type="ECO:0000313" key="6">
    <source>
        <dbReference type="EMBL" id="SHM80822.1"/>
    </source>
</evidence>
<name>A0AB36P5R0_9FLAO</name>
<dbReference type="GO" id="GO:0003700">
    <property type="term" value="F:DNA-binding transcription factor activity"/>
    <property type="evidence" value="ECO:0007669"/>
    <property type="project" value="InterPro"/>
</dbReference>
<dbReference type="Proteomes" id="UP000198431">
    <property type="component" value="Unassembled WGS sequence"/>
</dbReference>
<evidence type="ECO:0000256" key="2">
    <source>
        <dbReference type="ARBA" id="ARBA00023125"/>
    </source>
</evidence>
<evidence type="ECO:0000256" key="3">
    <source>
        <dbReference type="ARBA" id="ARBA00023163"/>
    </source>
</evidence>
<proteinExistence type="predicted"/>
<evidence type="ECO:0000313" key="7">
    <source>
        <dbReference type="Proteomes" id="UP000184216"/>
    </source>
</evidence>
<dbReference type="EMBL" id="MUHB01000003">
    <property type="protein sequence ID" value="OXB07797.1"/>
    <property type="molecule type" value="Genomic_DNA"/>
</dbReference>
<keyword evidence="2 6" id="KW-0238">DNA-binding</keyword>
<evidence type="ECO:0000313" key="8">
    <source>
        <dbReference type="Proteomes" id="UP000198431"/>
    </source>
</evidence>
<evidence type="ECO:0000256" key="1">
    <source>
        <dbReference type="ARBA" id="ARBA00023015"/>
    </source>
</evidence>
<dbReference type="Pfam" id="PF12833">
    <property type="entry name" value="HTH_18"/>
    <property type="match status" value="1"/>
</dbReference>